<feature type="domain" description="NADP-dependent oxidoreductase" evidence="5">
    <location>
        <begin position="46"/>
        <end position="361"/>
    </location>
</feature>
<dbReference type="InterPro" id="IPR023210">
    <property type="entry name" value="NADP_OxRdtase_dom"/>
</dbReference>
<dbReference type="Proteomes" id="UP000232149">
    <property type="component" value="Unassembled WGS sequence"/>
</dbReference>
<dbReference type="EMBL" id="NPDU01000036">
    <property type="protein sequence ID" value="PJZ61253.1"/>
    <property type="molecule type" value="Genomic_DNA"/>
</dbReference>
<comment type="similarity">
    <text evidence="3">Belongs to the aldo/keto reductase family. Aldo/keto reductase 2 subfamily.</text>
</comment>
<proteinExistence type="inferred from homology"/>
<dbReference type="Gene3D" id="3.20.20.100">
    <property type="entry name" value="NADP-dependent oxidoreductase domain"/>
    <property type="match status" value="1"/>
</dbReference>
<keyword evidence="2" id="KW-0560">Oxidoreductase</keyword>
<dbReference type="EMBL" id="NPDV01000006">
    <property type="protein sequence ID" value="PJZ53723.1"/>
    <property type="molecule type" value="Genomic_DNA"/>
</dbReference>
<evidence type="ECO:0000313" key="9">
    <source>
        <dbReference type="Proteomes" id="UP000232188"/>
    </source>
</evidence>
<dbReference type="GO" id="GO:0016491">
    <property type="term" value="F:oxidoreductase activity"/>
    <property type="evidence" value="ECO:0007669"/>
    <property type="project" value="UniProtKB-KW"/>
</dbReference>
<evidence type="ECO:0000313" key="8">
    <source>
        <dbReference type="Proteomes" id="UP000232149"/>
    </source>
</evidence>
<gene>
    <name evidence="7" type="ORF">CH376_14180</name>
    <name evidence="6" type="ORF">CH380_09060</name>
</gene>
<sequence length="369" mass="41488">MERIESLLWNSIRVAPAFKKRILGFVNGGEYLKKRRLGKSGMVVSEICMGTMTFGSSCDEKEAFRILDRAYEAGIDFYDTAEIYPVPPDASYVHETEKVFGKWLKTKSRDSILIATKVCGPGHGWFVPPVREGKTALDRRNIRVAVEGSLKRLGTDFVDLYQTHWPDHDFGYEETLEVLTELIQEGKVRYIGNSNETAWGMMKSLSVSERFGFARYESIQNNFSILNRRFEDALSDICRREGVSLLPYSPIAGGVLSGKYNSPNPPQNARFSRYINSGERQRKMASRFLNDGTLASTEKLLKVAESAGMSLTVLAVAWSKQHDYVASTIVGANTVEQLDEILKAQNVILPEDVLKKIDEVSKEIPYPMG</sequence>
<keyword evidence="1" id="KW-0521">NADP</keyword>
<dbReference type="CDD" id="cd19094">
    <property type="entry name" value="AKR_Tas-like"/>
    <property type="match status" value="1"/>
</dbReference>
<accession>A0A2M9YQA3</accession>
<evidence type="ECO:0000313" key="7">
    <source>
        <dbReference type="EMBL" id="PJZ61253.1"/>
    </source>
</evidence>
<dbReference type="SUPFAM" id="SSF51430">
    <property type="entry name" value="NAD(P)-linked oxidoreductase"/>
    <property type="match status" value="1"/>
</dbReference>
<dbReference type="GO" id="GO:0005829">
    <property type="term" value="C:cytosol"/>
    <property type="evidence" value="ECO:0007669"/>
    <property type="project" value="TreeGrafter"/>
</dbReference>
<dbReference type="PANTHER" id="PTHR43364">
    <property type="entry name" value="NADH-SPECIFIC METHYLGLYOXAL REDUCTASE-RELATED"/>
    <property type="match status" value="1"/>
</dbReference>
<evidence type="ECO:0000256" key="1">
    <source>
        <dbReference type="ARBA" id="ARBA00022857"/>
    </source>
</evidence>
<evidence type="ECO:0000256" key="2">
    <source>
        <dbReference type="ARBA" id="ARBA00023002"/>
    </source>
</evidence>
<reference evidence="8 9" key="1">
    <citation type="submission" date="2017-07" db="EMBL/GenBank/DDBJ databases">
        <title>Leptospira spp. isolated from tropical soils.</title>
        <authorList>
            <person name="Thibeaux R."/>
            <person name="Iraola G."/>
            <person name="Ferres I."/>
            <person name="Bierque E."/>
            <person name="Girault D."/>
            <person name="Soupe-Gilbert M.-E."/>
            <person name="Picardeau M."/>
            <person name="Goarant C."/>
        </authorList>
    </citation>
    <scope>NUCLEOTIDE SEQUENCE [LARGE SCALE GENOMIC DNA]</scope>
    <source>
        <strain evidence="6 9">FH2-B-C1</strain>
        <strain evidence="7 8">FH2-B-D1</strain>
    </source>
</reference>
<dbReference type="InterPro" id="IPR036812">
    <property type="entry name" value="NAD(P)_OxRdtase_dom_sf"/>
</dbReference>
<dbReference type="PANTHER" id="PTHR43364:SF4">
    <property type="entry name" value="NAD(P)-LINKED OXIDOREDUCTASE SUPERFAMILY PROTEIN"/>
    <property type="match status" value="1"/>
</dbReference>
<dbReference type="InterPro" id="IPR050523">
    <property type="entry name" value="AKR_Detox_Biosynth"/>
</dbReference>
<dbReference type="Pfam" id="PF00248">
    <property type="entry name" value="Aldo_ket_red"/>
    <property type="match status" value="1"/>
</dbReference>
<dbReference type="Proteomes" id="UP000232188">
    <property type="component" value="Unassembled WGS sequence"/>
</dbReference>
<comment type="caution">
    <text evidence="6">The sequence shown here is derived from an EMBL/GenBank/DDBJ whole genome shotgun (WGS) entry which is preliminary data.</text>
</comment>
<evidence type="ECO:0000259" key="5">
    <source>
        <dbReference type="Pfam" id="PF00248"/>
    </source>
</evidence>
<protein>
    <recommendedName>
        <fullName evidence="4">Protein tas</fullName>
    </recommendedName>
</protein>
<keyword evidence="8" id="KW-1185">Reference proteome</keyword>
<dbReference type="FunFam" id="3.20.20.100:FF:000005">
    <property type="entry name" value="NADP(H)-dependent aldo-keto reductase"/>
    <property type="match status" value="1"/>
</dbReference>
<name>A0A2M9YQA3_9LEPT</name>
<organism evidence="6 9">
    <name type="scientific">Leptospira adleri</name>
    <dbReference type="NCBI Taxonomy" id="2023186"/>
    <lineage>
        <taxon>Bacteria</taxon>
        <taxon>Pseudomonadati</taxon>
        <taxon>Spirochaetota</taxon>
        <taxon>Spirochaetia</taxon>
        <taxon>Leptospirales</taxon>
        <taxon>Leptospiraceae</taxon>
        <taxon>Leptospira</taxon>
    </lineage>
</organism>
<evidence type="ECO:0000256" key="3">
    <source>
        <dbReference type="ARBA" id="ARBA00038157"/>
    </source>
</evidence>
<evidence type="ECO:0000256" key="4">
    <source>
        <dbReference type="ARBA" id="ARBA00070119"/>
    </source>
</evidence>
<dbReference type="AlphaFoldDB" id="A0A2M9YQA3"/>
<evidence type="ECO:0000313" key="6">
    <source>
        <dbReference type="EMBL" id="PJZ53723.1"/>
    </source>
</evidence>